<dbReference type="EMBL" id="JAGQDE010000005">
    <property type="protein sequence ID" value="MBQ0958995.1"/>
    <property type="molecule type" value="Genomic_DNA"/>
</dbReference>
<accession>A0A941BQD6</accession>
<feature type="chain" id="PRO_5038081575" evidence="1">
    <location>
        <begin position="21"/>
        <end position="118"/>
    </location>
</feature>
<feature type="signal peptide" evidence="1">
    <location>
        <begin position="1"/>
        <end position="20"/>
    </location>
</feature>
<reference evidence="2" key="1">
    <citation type="submission" date="2021-04" db="EMBL/GenBank/DDBJ databases">
        <title>The genome sequence of Ideonella sp. 4Y11.</title>
        <authorList>
            <person name="Liu Y."/>
        </authorList>
    </citation>
    <scope>NUCLEOTIDE SEQUENCE</scope>
    <source>
        <strain evidence="2">4Y11</strain>
    </source>
</reference>
<name>A0A941BQD6_9BURK</name>
<evidence type="ECO:0000313" key="2">
    <source>
        <dbReference type="EMBL" id="MBQ0958995.1"/>
    </source>
</evidence>
<keyword evidence="3" id="KW-1185">Reference proteome</keyword>
<dbReference type="AlphaFoldDB" id="A0A941BQD6"/>
<dbReference type="RefSeq" id="WP_210801505.1">
    <property type="nucleotide sequence ID" value="NZ_JAGQDE010000005.1"/>
</dbReference>
<protein>
    <submittedName>
        <fullName evidence="2">Uncharacterized protein</fullName>
    </submittedName>
</protein>
<evidence type="ECO:0000313" key="3">
    <source>
        <dbReference type="Proteomes" id="UP000678374"/>
    </source>
</evidence>
<proteinExistence type="predicted"/>
<dbReference type="Proteomes" id="UP000678374">
    <property type="component" value="Unassembled WGS sequence"/>
</dbReference>
<gene>
    <name evidence="2" type="ORF">KAK06_08485</name>
</gene>
<evidence type="ECO:0000256" key="1">
    <source>
        <dbReference type="SAM" id="SignalP"/>
    </source>
</evidence>
<comment type="caution">
    <text evidence="2">The sequence shown here is derived from an EMBL/GenBank/DDBJ whole genome shotgun (WGS) entry which is preliminary data.</text>
</comment>
<organism evidence="2 3">
    <name type="scientific">Ideonella aquatica</name>
    <dbReference type="NCBI Taxonomy" id="2824119"/>
    <lineage>
        <taxon>Bacteria</taxon>
        <taxon>Pseudomonadati</taxon>
        <taxon>Pseudomonadota</taxon>
        <taxon>Betaproteobacteria</taxon>
        <taxon>Burkholderiales</taxon>
        <taxon>Sphaerotilaceae</taxon>
        <taxon>Ideonella</taxon>
    </lineage>
</organism>
<keyword evidence="1" id="KW-0732">Signal</keyword>
<sequence length="118" mass="12113">MPRISFLLASLTLLTTSAFAADPAAPAHANADHPAVAQQRLAARASIDPNTFLVQPPASVHWTAAPSATRHANGAHPAVIVAARTAAAIDPNTFLVQPPATTAWTAPAPTLQLADATR</sequence>